<comment type="caution">
    <text evidence="2">The sequence shown here is derived from an EMBL/GenBank/DDBJ whole genome shotgun (WGS) entry which is preliminary data.</text>
</comment>
<proteinExistence type="predicted"/>
<organism evidence="2 3">
    <name type="scientific">Trichoderma arundinaceum</name>
    <dbReference type="NCBI Taxonomy" id="490622"/>
    <lineage>
        <taxon>Eukaryota</taxon>
        <taxon>Fungi</taxon>
        <taxon>Dikarya</taxon>
        <taxon>Ascomycota</taxon>
        <taxon>Pezizomycotina</taxon>
        <taxon>Sordariomycetes</taxon>
        <taxon>Hypocreomycetidae</taxon>
        <taxon>Hypocreales</taxon>
        <taxon>Hypocreaceae</taxon>
        <taxon>Trichoderma</taxon>
    </lineage>
</organism>
<feature type="compositionally biased region" description="Polar residues" evidence="1">
    <location>
        <begin position="20"/>
        <end position="29"/>
    </location>
</feature>
<gene>
    <name evidence="2" type="ORF">TARUN_2783</name>
</gene>
<dbReference type="AlphaFoldDB" id="A0A395NTM2"/>
<keyword evidence="3" id="KW-1185">Reference proteome</keyword>
<name>A0A395NTM2_TRIAR</name>
<accession>A0A395NTM2</accession>
<dbReference type="Proteomes" id="UP000266272">
    <property type="component" value="Unassembled WGS sequence"/>
</dbReference>
<feature type="region of interest" description="Disordered" evidence="1">
    <location>
        <begin position="1"/>
        <end position="29"/>
    </location>
</feature>
<protein>
    <submittedName>
        <fullName evidence="2">Uncharacterized protein</fullName>
    </submittedName>
</protein>
<reference evidence="2 3" key="1">
    <citation type="journal article" date="2018" name="PLoS Pathog.">
        <title>Evolution of structural diversity of trichothecenes, a family of toxins produced by plant pathogenic and entomopathogenic fungi.</title>
        <authorList>
            <person name="Proctor R.H."/>
            <person name="McCormick S.P."/>
            <person name="Kim H.S."/>
            <person name="Cardoza R.E."/>
            <person name="Stanley A.M."/>
            <person name="Lindo L."/>
            <person name="Kelly A."/>
            <person name="Brown D.W."/>
            <person name="Lee T."/>
            <person name="Vaughan M.M."/>
            <person name="Alexander N.J."/>
            <person name="Busman M."/>
            <person name="Gutierrez S."/>
        </authorList>
    </citation>
    <scope>NUCLEOTIDE SEQUENCE [LARGE SCALE GENOMIC DNA]</scope>
    <source>
        <strain evidence="2 3">IBT 40837</strain>
    </source>
</reference>
<feature type="compositionally biased region" description="Low complexity" evidence="1">
    <location>
        <begin position="1"/>
        <end position="19"/>
    </location>
</feature>
<dbReference type="EMBL" id="PXOA01000158">
    <property type="protein sequence ID" value="RFU79426.1"/>
    <property type="molecule type" value="Genomic_DNA"/>
</dbReference>
<sequence length="120" mass="12705">MDKVVASAPPQSGSQQSVSRLSGKQHAQWSVTHSLRRWADDGPGQTRVYAGQPAETQCARHVRARGGGAAQHGAVPVETPGRLWALLKEGNGTVRMADGVGGSTDSTERTGRVRLSHARL</sequence>
<evidence type="ECO:0000313" key="2">
    <source>
        <dbReference type="EMBL" id="RFU79426.1"/>
    </source>
</evidence>
<evidence type="ECO:0000256" key="1">
    <source>
        <dbReference type="SAM" id="MobiDB-lite"/>
    </source>
</evidence>
<evidence type="ECO:0000313" key="3">
    <source>
        <dbReference type="Proteomes" id="UP000266272"/>
    </source>
</evidence>
<feature type="region of interest" description="Disordered" evidence="1">
    <location>
        <begin position="95"/>
        <end position="120"/>
    </location>
</feature>